<evidence type="ECO:0000256" key="1">
    <source>
        <dbReference type="SAM" id="SignalP"/>
    </source>
</evidence>
<evidence type="ECO:0000313" key="2">
    <source>
        <dbReference type="EMBL" id="GFH62658.1"/>
    </source>
</evidence>
<feature type="chain" id="PRO_5027071432" evidence="1">
    <location>
        <begin position="25"/>
        <end position="172"/>
    </location>
</feature>
<comment type="caution">
    <text evidence="2">The sequence shown here is derived from an EMBL/GenBank/DDBJ whole genome shotgun (WGS) entry which is preliminary data.</text>
</comment>
<gene>
    <name evidence="2" type="ORF">ZNDK_0429</name>
</gene>
<dbReference type="EMBL" id="BLLL01000003">
    <property type="protein sequence ID" value="GFH62658.1"/>
    <property type="molecule type" value="Genomic_DNA"/>
</dbReference>
<feature type="signal peptide" evidence="1">
    <location>
        <begin position="1"/>
        <end position="24"/>
    </location>
</feature>
<organism evidence="2 3">
    <name type="scientific">Candidatus Desulfovibrio kirbyi</name>
    <dbReference type="NCBI Taxonomy" id="2696086"/>
    <lineage>
        <taxon>Bacteria</taxon>
        <taxon>Pseudomonadati</taxon>
        <taxon>Thermodesulfobacteriota</taxon>
        <taxon>Desulfovibrionia</taxon>
        <taxon>Desulfovibrionales</taxon>
        <taxon>Desulfovibrionaceae</taxon>
        <taxon>Desulfovibrio</taxon>
    </lineage>
</organism>
<evidence type="ECO:0000313" key="3">
    <source>
        <dbReference type="Proteomes" id="UP000505077"/>
    </source>
</evidence>
<accession>A0A6L2R4Y0</accession>
<sequence length="172" mass="18652">MKRFAFVCFPVCLLLFFSAPVVFAAGSAAPSPSANAQAPQAVKPAPDKPEKGVDRVTVVTVQHEGSDSIGANLAMRLKERFNQSNLFTLNDDEEKDIPKLRLLISTEPEFPGRPNVGSIYSACWVFSQGKGYLGYLLSRDLGAATADDISALVNRLAERTDGIAARYSSLWK</sequence>
<name>A0A6L2R4Y0_9BACT</name>
<reference evidence="2 3" key="1">
    <citation type="journal article" date="2020" name="ISME J.">
        <title>Parallel Reductive Genome Evolution in Desulfovibrio Ectosymbionts Independently Acquired by Trichonympha Protists in the Termite Gut.</title>
        <authorList>
            <person name="Takeuchi M."/>
            <person name="Kuwahara H."/>
            <person name="Murakami T."/>
            <person name="Takahashi K."/>
            <person name="Kajitani R."/>
            <person name="Toyoda A."/>
            <person name="Itoh T."/>
            <person name="Ohkuma M."/>
            <person name="Hongoh Y."/>
        </authorList>
    </citation>
    <scope>NUCLEOTIDE SEQUENCE [LARGE SCALE GENOMIC DNA]</scope>
    <source>
        <strain evidence="2">ZnDsv-02</strain>
    </source>
</reference>
<proteinExistence type="predicted"/>
<dbReference type="Proteomes" id="UP000505077">
    <property type="component" value="Unassembled WGS sequence"/>
</dbReference>
<dbReference type="AlphaFoldDB" id="A0A6L2R4Y0"/>
<keyword evidence="1" id="KW-0732">Signal</keyword>
<protein>
    <submittedName>
        <fullName evidence="2">Uncharacterized protein</fullName>
    </submittedName>
</protein>